<keyword evidence="3" id="KW-1185">Reference proteome</keyword>
<dbReference type="Gene3D" id="1.10.238.160">
    <property type="match status" value="1"/>
</dbReference>
<evidence type="ECO:0000313" key="3">
    <source>
        <dbReference type="Proteomes" id="UP000315677"/>
    </source>
</evidence>
<dbReference type="NCBIfam" id="TIGR01764">
    <property type="entry name" value="excise"/>
    <property type="match status" value="1"/>
</dbReference>
<evidence type="ECO:0000259" key="1">
    <source>
        <dbReference type="Pfam" id="PF12728"/>
    </source>
</evidence>
<dbReference type="SUPFAM" id="SSF46955">
    <property type="entry name" value="Putative DNA-binding domain"/>
    <property type="match status" value="1"/>
</dbReference>
<dbReference type="GO" id="GO:0003677">
    <property type="term" value="F:DNA binding"/>
    <property type="evidence" value="ECO:0007669"/>
    <property type="project" value="InterPro"/>
</dbReference>
<dbReference type="AlphaFoldDB" id="A0A543DAT6"/>
<gene>
    <name evidence="2" type="ORF">FB558_6698</name>
</gene>
<dbReference type="EMBL" id="VFPA01000004">
    <property type="protein sequence ID" value="TQM06442.1"/>
    <property type="molecule type" value="Genomic_DNA"/>
</dbReference>
<comment type="caution">
    <text evidence="2">The sequence shown here is derived from an EMBL/GenBank/DDBJ whole genome shotgun (WGS) entry which is preliminary data.</text>
</comment>
<dbReference type="Proteomes" id="UP000315677">
    <property type="component" value="Unassembled WGS sequence"/>
</dbReference>
<dbReference type="OrthoDB" id="9806039at2"/>
<feature type="domain" description="Helix-turn-helix" evidence="1">
    <location>
        <begin position="11"/>
        <end position="60"/>
    </location>
</feature>
<dbReference type="InterPro" id="IPR010093">
    <property type="entry name" value="SinI_DNA-bd"/>
</dbReference>
<dbReference type="RefSeq" id="WP_142060307.1">
    <property type="nucleotide sequence ID" value="NZ_VFPA01000004.1"/>
</dbReference>
<sequence length="74" mass="8524">MPQTKPSNEILYTVPEVRDGILRVSHSTLYRIIRSGQLKPIKIGRTTRFRESEVKRYLDSLEAKPLSEASNQSH</sequence>
<dbReference type="InterPro" id="IPR041657">
    <property type="entry name" value="HTH_17"/>
</dbReference>
<evidence type="ECO:0000313" key="2">
    <source>
        <dbReference type="EMBL" id="TQM06442.1"/>
    </source>
</evidence>
<protein>
    <submittedName>
        <fullName evidence="2">AlpA family transcriptional regulator</fullName>
    </submittedName>
</protein>
<reference evidence="2 3" key="1">
    <citation type="submission" date="2019-06" db="EMBL/GenBank/DDBJ databases">
        <title>Sequencing the genomes of 1000 actinobacteria strains.</title>
        <authorList>
            <person name="Klenk H.-P."/>
        </authorList>
    </citation>
    <scope>NUCLEOTIDE SEQUENCE [LARGE SCALE GENOMIC DNA]</scope>
    <source>
        <strain evidence="2 3">DSM 45301</strain>
    </source>
</reference>
<proteinExistence type="predicted"/>
<organism evidence="2 3">
    <name type="scientific">Pseudonocardia kunmingensis</name>
    <dbReference type="NCBI Taxonomy" id="630975"/>
    <lineage>
        <taxon>Bacteria</taxon>
        <taxon>Bacillati</taxon>
        <taxon>Actinomycetota</taxon>
        <taxon>Actinomycetes</taxon>
        <taxon>Pseudonocardiales</taxon>
        <taxon>Pseudonocardiaceae</taxon>
        <taxon>Pseudonocardia</taxon>
    </lineage>
</organism>
<name>A0A543DAT6_9PSEU</name>
<dbReference type="Pfam" id="PF12728">
    <property type="entry name" value="HTH_17"/>
    <property type="match status" value="1"/>
</dbReference>
<accession>A0A543DAT6</accession>
<dbReference type="InterPro" id="IPR009061">
    <property type="entry name" value="DNA-bd_dom_put_sf"/>
</dbReference>